<dbReference type="GO" id="GO:0019171">
    <property type="term" value="F:(3R)-hydroxyacyl-[acyl-carrier-protein] dehydratase activity"/>
    <property type="evidence" value="ECO:0007669"/>
    <property type="project" value="TreeGrafter"/>
</dbReference>
<reference evidence="2 3" key="1">
    <citation type="journal article" date="2023" name="PLoS ONE">
        <title>Cytospora paraplurivora sp. nov. isolated from orchards with fruit tree decline syndrome in Ontario, Canada.</title>
        <authorList>
            <person name="Ilyukhin E."/>
            <person name="Nguyen H.D.T."/>
            <person name="Castle A.J."/>
            <person name="Ellouze W."/>
        </authorList>
    </citation>
    <scope>NUCLEOTIDE SEQUENCE [LARGE SCALE GENOMIC DNA]</scope>
    <source>
        <strain evidence="2 3">FDS-564</strain>
    </source>
</reference>
<sequence>MVPPRTYYDYLTPTNSHLLNVTLAGHFPPPTSSTTTSDEAGHWILPSISPSSSSSSSSLAPPRGPPLPQGHHLVYFPATHPTSALRPDGTDTDHWPGPPFTRRLWAGGSVHFNDALRLDGRRAVCVERVEDVRLKPAPATKDAAGGVHGGGEGERALAAGDKLFVDILRSYGSVAVDDDDAGAGAGRNGSDALEEVAASPAIIERRTLVFLPETRAQAATAAGERAPRPARKEVAAHHSVAVTASPPLLFRFSALSFNAHAIHLDPAYAAAVEGYRERLVHGPLLLVLMFSALRGALGGTGLAASGLVYRNLEPVYVDEEMRVCVSPGRTRWNVWVEGAGGRLCVKGSAQVS</sequence>
<dbReference type="GO" id="GO:0005739">
    <property type="term" value="C:mitochondrion"/>
    <property type="evidence" value="ECO:0007669"/>
    <property type="project" value="TreeGrafter"/>
</dbReference>
<keyword evidence="3" id="KW-1185">Reference proteome</keyword>
<protein>
    <submittedName>
        <fullName evidence="2">Uncharacterized protein</fullName>
    </submittedName>
</protein>
<dbReference type="PANTHER" id="PTHR28152">
    <property type="entry name" value="HYDROXYACYL-THIOESTER DEHYDRATASE TYPE 2, MITOCHONDRIAL"/>
    <property type="match status" value="1"/>
</dbReference>
<dbReference type="InterPro" id="IPR052741">
    <property type="entry name" value="Mitochondrial_HTD2"/>
</dbReference>
<comment type="caution">
    <text evidence="2">The sequence shown here is derived from an EMBL/GenBank/DDBJ whole genome shotgun (WGS) entry which is preliminary data.</text>
</comment>
<evidence type="ECO:0000313" key="3">
    <source>
        <dbReference type="Proteomes" id="UP001320245"/>
    </source>
</evidence>
<dbReference type="PANTHER" id="PTHR28152:SF1">
    <property type="entry name" value="HYDROXYACYL-THIOESTER DEHYDRATASE TYPE 2, MITOCHONDRIAL"/>
    <property type="match status" value="1"/>
</dbReference>
<gene>
    <name evidence="2" type="ORF">SLS53_007536</name>
</gene>
<feature type="region of interest" description="Disordered" evidence="1">
    <location>
        <begin position="29"/>
        <end position="71"/>
    </location>
</feature>
<accession>A0AAN9YCE1</accession>
<proteinExistence type="predicted"/>
<dbReference type="AlphaFoldDB" id="A0AAN9YCE1"/>
<dbReference type="Gene3D" id="3.10.129.10">
    <property type="entry name" value="Hotdog Thioesterase"/>
    <property type="match status" value="1"/>
</dbReference>
<feature type="compositionally biased region" description="Low complexity" evidence="1">
    <location>
        <begin position="45"/>
        <end position="61"/>
    </location>
</feature>
<dbReference type="InterPro" id="IPR029069">
    <property type="entry name" value="HotDog_dom_sf"/>
</dbReference>
<evidence type="ECO:0000256" key="1">
    <source>
        <dbReference type="SAM" id="MobiDB-lite"/>
    </source>
</evidence>
<name>A0AAN9YCE1_9PEZI</name>
<dbReference type="SUPFAM" id="SSF54637">
    <property type="entry name" value="Thioesterase/thiol ester dehydrase-isomerase"/>
    <property type="match status" value="1"/>
</dbReference>
<evidence type="ECO:0000313" key="2">
    <source>
        <dbReference type="EMBL" id="KAK7735305.1"/>
    </source>
</evidence>
<dbReference type="Proteomes" id="UP001320245">
    <property type="component" value="Unassembled WGS sequence"/>
</dbReference>
<organism evidence="2 3">
    <name type="scientific">Cytospora paraplurivora</name>
    <dbReference type="NCBI Taxonomy" id="2898453"/>
    <lineage>
        <taxon>Eukaryota</taxon>
        <taxon>Fungi</taxon>
        <taxon>Dikarya</taxon>
        <taxon>Ascomycota</taxon>
        <taxon>Pezizomycotina</taxon>
        <taxon>Sordariomycetes</taxon>
        <taxon>Sordariomycetidae</taxon>
        <taxon>Diaporthales</taxon>
        <taxon>Cytosporaceae</taxon>
        <taxon>Cytospora</taxon>
    </lineage>
</organism>
<dbReference type="EMBL" id="JAJSPL020000039">
    <property type="protein sequence ID" value="KAK7735305.1"/>
    <property type="molecule type" value="Genomic_DNA"/>
</dbReference>